<feature type="transmembrane region" description="Helical" evidence="8">
    <location>
        <begin position="328"/>
        <end position="348"/>
    </location>
</feature>
<protein>
    <submittedName>
        <fullName evidence="9">Transporter</fullName>
    </submittedName>
</protein>
<name>A0A918JF24_9ALTE</name>
<feature type="transmembrane region" description="Helical" evidence="8">
    <location>
        <begin position="224"/>
        <end position="244"/>
    </location>
</feature>
<dbReference type="PANTHER" id="PTHR11328:SF24">
    <property type="entry name" value="MAJOR FACILITATOR SUPERFAMILY (MFS) PROFILE DOMAIN-CONTAINING PROTEIN"/>
    <property type="match status" value="1"/>
</dbReference>
<feature type="transmembrane region" description="Helical" evidence="8">
    <location>
        <begin position="250"/>
        <end position="269"/>
    </location>
</feature>
<reference evidence="9" key="2">
    <citation type="submission" date="2020-09" db="EMBL/GenBank/DDBJ databases">
        <authorList>
            <person name="Sun Q."/>
            <person name="Kim S."/>
        </authorList>
    </citation>
    <scope>NUCLEOTIDE SEQUENCE</scope>
    <source>
        <strain evidence="9">KCTC 22164</strain>
    </source>
</reference>
<evidence type="ECO:0000256" key="1">
    <source>
        <dbReference type="ARBA" id="ARBA00004651"/>
    </source>
</evidence>
<keyword evidence="7 8" id="KW-0472">Membrane</keyword>
<dbReference type="SUPFAM" id="SSF103473">
    <property type="entry name" value="MFS general substrate transporter"/>
    <property type="match status" value="1"/>
</dbReference>
<feature type="transmembrane region" description="Helical" evidence="8">
    <location>
        <begin position="183"/>
        <end position="203"/>
    </location>
</feature>
<sequence>MQQPLKLKEKIGYGLGDAAANLVWRGALAYLAVFYTDTFGISAAAAAMLFLVVRLSDGVTDIVMGMIADRTRTRMGKFRPWILGSTPLLGLFMVLCFSTPALSDTGKLVYAYLTYIGLTLAYTLNNVPYSALMGVMTSDDQARTSLSGFRFAGAFLGGLLVMGGLPTLVAVLGQGNDAQGYQYAMYVFATLLTVLMLITVFTTKERVPVAADNSMPLKQELIDLARQLPLILTPLLAISAFFYYRNLQSGLIFIIVMVTAGFFVKRLVSRPEQANSRSQQDIVDLLTNKPWLILLGMGFLTMMFNGIKYGVIAYYFKYYIGDAMLTGYYFIGLLVVSIFGAMATPWLSRRMGRKVLFVTALILSSLLTAALYFLPEGAVAGVFLLGCCAEFFAAIMPTLFFSMLGDSADYNEWKTGRRATGLVYSAGTFVQKTGGGFAGALVLLVLGSYGYDGMQPESITQSLPGMRALMSWIPACFGLAGALLILRYPLNDEIQQEVTATLLKRRSAQSSLSA</sequence>
<dbReference type="GO" id="GO:0015293">
    <property type="term" value="F:symporter activity"/>
    <property type="evidence" value="ECO:0007669"/>
    <property type="project" value="InterPro"/>
</dbReference>
<dbReference type="Gene3D" id="1.20.1250.20">
    <property type="entry name" value="MFS general substrate transporter like domains"/>
    <property type="match status" value="2"/>
</dbReference>
<feature type="transmembrane region" description="Helical" evidence="8">
    <location>
        <begin position="81"/>
        <end position="102"/>
    </location>
</feature>
<feature type="transmembrane region" description="Helical" evidence="8">
    <location>
        <begin position="290"/>
        <end position="316"/>
    </location>
</feature>
<evidence type="ECO:0000256" key="4">
    <source>
        <dbReference type="ARBA" id="ARBA00022475"/>
    </source>
</evidence>
<evidence type="ECO:0000313" key="10">
    <source>
        <dbReference type="Proteomes" id="UP000631300"/>
    </source>
</evidence>
<feature type="transmembrane region" description="Helical" evidence="8">
    <location>
        <begin position="148"/>
        <end position="171"/>
    </location>
</feature>
<keyword evidence="3" id="KW-0813">Transport</keyword>
<comment type="caution">
    <text evidence="9">The sequence shown here is derived from an EMBL/GenBank/DDBJ whole genome shotgun (WGS) entry which is preliminary data.</text>
</comment>
<dbReference type="GO" id="GO:0006814">
    <property type="term" value="P:sodium ion transport"/>
    <property type="evidence" value="ECO:0007669"/>
    <property type="project" value="InterPro"/>
</dbReference>
<evidence type="ECO:0000256" key="2">
    <source>
        <dbReference type="ARBA" id="ARBA00009617"/>
    </source>
</evidence>
<keyword evidence="10" id="KW-1185">Reference proteome</keyword>
<organism evidence="9 10">
    <name type="scientific">Alteromonas halophila</name>
    <dbReference type="NCBI Taxonomy" id="516698"/>
    <lineage>
        <taxon>Bacteria</taxon>
        <taxon>Pseudomonadati</taxon>
        <taxon>Pseudomonadota</taxon>
        <taxon>Gammaproteobacteria</taxon>
        <taxon>Alteromonadales</taxon>
        <taxon>Alteromonadaceae</taxon>
        <taxon>Alteromonas/Salinimonas group</taxon>
        <taxon>Alteromonas</taxon>
    </lineage>
</organism>
<dbReference type="EMBL" id="BMXP01000001">
    <property type="protein sequence ID" value="GGW75782.1"/>
    <property type="molecule type" value="Genomic_DNA"/>
</dbReference>
<keyword evidence="6 8" id="KW-1133">Transmembrane helix</keyword>
<accession>A0A918JF24</accession>
<dbReference type="CDD" id="cd17332">
    <property type="entry name" value="MFS_MelB_like"/>
    <property type="match status" value="1"/>
</dbReference>
<evidence type="ECO:0000256" key="3">
    <source>
        <dbReference type="ARBA" id="ARBA00022448"/>
    </source>
</evidence>
<dbReference type="AlphaFoldDB" id="A0A918JF24"/>
<feature type="transmembrane region" description="Helical" evidence="8">
    <location>
        <begin position="108"/>
        <end position="127"/>
    </location>
</feature>
<dbReference type="GO" id="GO:0008643">
    <property type="term" value="P:carbohydrate transport"/>
    <property type="evidence" value="ECO:0007669"/>
    <property type="project" value="InterPro"/>
</dbReference>
<evidence type="ECO:0000313" key="9">
    <source>
        <dbReference type="EMBL" id="GGW75782.1"/>
    </source>
</evidence>
<dbReference type="Pfam" id="PF13347">
    <property type="entry name" value="MFS_2"/>
    <property type="match status" value="2"/>
</dbReference>
<evidence type="ECO:0000256" key="5">
    <source>
        <dbReference type="ARBA" id="ARBA00022692"/>
    </source>
</evidence>
<dbReference type="GO" id="GO:0005886">
    <property type="term" value="C:plasma membrane"/>
    <property type="evidence" value="ECO:0007669"/>
    <property type="project" value="UniProtKB-SubCell"/>
</dbReference>
<feature type="transmembrane region" description="Helical" evidence="8">
    <location>
        <begin position="39"/>
        <end position="60"/>
    </location>
</feature>
<gene>
    <name evidence="9" type="primary">xylP</name>
    <name evidence="9" type="ORF">GCM10007391_05190</name>
</gene>
<evidence type="ECO:0000256" key="6">
    <source>
        <dbReference type="ARBA" id="ARBA00022989"/>
    </source>
</evidence>
<comment type="similarity">
    <text evidence="2">Belongs to the sodium:galactoside symporter (TC 2.A.2) family.</text>
</comment>
<comment type="subcellular location">
    <subcellularLocation>
        <location evidence="1">Cell membrane</location>
        <topology evidence="1">Multi-pass membrane protein</topology>
    </subcellularLocation>
</comment>
<dbReference type="InterPro" id="IPR039672">
    <property type="entry name" value="MFS_2"/>
</dbReference>
<evidence type="ECO:0000256" key="8">
    <source>
        <dbReference type="SAM" id="Phobius"/>
    </source>
</evidence>
<keyword evidence="4" id="KW-1003">Cell membrane</keyword>
<feature type="transmembrane region" description="Helical" evidence="8">
    <location>
        <begin position="469"/>
        <end position="486"/>
    </location>
</feature>
<dbReference type="PANTHER" id="PTHR11328">
    <property type="entry name" value="MAJOR FACILITATOR SUPERFAMILY DOMAIN-CONTAINING PROTEIN"/>
    <property type="match status" value="1"/>
</dbReference>
<dbReference type="Proteomes" id="UP000631300">
    <property type="component" value="Unassembled WGS sequence"/>
</dbReference>
<evidence type="ECO:0000256" key="7">
    <source>
        <dbReference type="ARBA" id="ARBA00023136"/>
    </source>
</evidence>
<feature type="transmembrane region" description="Helical" evidence="8">
    <location>
        <begin position="422"/>
        <end position="449"/>
    </location>
</feature>
<proteinExistence type="inferred from homology"/>
<feature type="transmembrane region" description="Helical" evidence="8">
    <location>
        <begin position="355"/>
        <end position="374"/>
    </location>
</feature>
<dbReference type="InterPro" id="IPR018043">
    <property type="entry name" value="Na/Gal_symport_CS"/>
</dbReference>
<reference evidence="9" key="1">
    <citation type="journal article" date="2014" name="Int. J. Syst. Evol. Microbiol.">
        <title>Complete genome sequence of Corynebacterium casei LMG S-19264T (=DSM 44701T), isolated from a smear-ripened cheese.</title>
        <authorList>
            <consortium name="US DOE Joint Genome Institute (JGI-PGF)"/>
            <person name="Walter F."/>
            <person name="Albersmeier A."/>
            <person name="Kalinowski J."/>
            <person name="Ruckert C."/>
        </authorList>
    </citation>
    <scope>NUCLEOTIDE SEQUENCE</scope>
    <source>
        <strain evidence="9">KCTC 22164</strain>
    </source>
</reference>
<dbReference type="PROSITE" id="PS00872">
    <property type="entry name" value="NA_GALACTOSIDE_SYMP"/>
    <property type="match status" value="1"/>
</dbReference>
<dbReference type="InterPro" id="IPR036259">
    <property type="entry name" value="MFS_trans_sf"/>
</dbReference>
<keyword evidence="5 8" id="KW-0812">Transmembrane</keyword>
<feature type="transmembrane region" description="Helical" evidence="8">
    <location>
        <begin position="380"/>
        <end position="401"/>
    </location>
</feature>
<dbReference type="RefSeq" id="WP_189403516.1">
    <property type="nucleotide sequence ID" value="NZ_BMXP01000001.1"/>
</dbReference>